<dbReference type="OrthoDB" id="66888at2759"/>
<reference evidence="2" key="1">
    <citation type="submission" date="2020-04" db="EMBL/GenBank/DDBJ databases">
        <authorList>
            <person name="Alioto T."/>
            <person name="Alioto T."/>
            <person name="Gomez Garrido J."/>
        </authorList>
    </citation>
    <scope>NUCLEOTIDE SEQUENCE</scope>
    <source>
        <strain evidence="2">A484AB</strain>
    </source>
</reference>
<dbReference type="AlphaFoldDB" id="A0A6S7ICU6"/>
<evidence type="ECO:0000313" key="2">
    <source>
        <dbReference type="EMBL" id="CAB4014819.1"/>
    </source>
</evidence>
<evidence type="ECO:0000313" key="3">
    <source>
        <dbReference type="Proteomes" id="UP001152795"/>
    </source>
</evidence>
<name>A0A6S7ICU6_PARCT</name>
<protein>
    <submittedName>
        <fullName evidence="2">Uncharacterized protein</fullName>
    </submittedName>
</protein>
<proteinExistence type="predicted"/>
<gene>
    <name evidence="2" type="ORF">PACLA_8A015538</name>
</gene>
<feature type="compositionally biased region" description="Acidic residues" evidence="1">
    <location>
        <begin position="12"/>
        <end position="24"/>
    </location>
</feature>
<accession>A0A6S7ICU6</accession>
<evidence type="ECO:0000256" key="1">
    <source>
        <dbReference type="SAM" id="MobiDB-lite"/>
    </source>
</evidence>
<keyword evidence="3" id="KW-1185">Reference proteome</keyword>
<feature type="region of interest" description="Disordered" evidence="1">
    <location>
        <begin position="1"/>
        <end position="24"/>
    </location>
</feature>
<dbReference type="Proteomes" id="UP001152795">
    <property type="component" value="Unassembled WGS sequence"/>
</dbReference>
<organism evidence="2 3">
    <name type="scientific">Paramuricea clavata</name>
    <name type="common">Red gorgonian</name>
    <name type="synonym">Violescent sea-whip</name>
    <dbReference type="NCBI Taxonomy" id="317549"/>
    <lineage>
        <taxon>Eukaryota</taxon>
        <taxon>Metazoa</taxon>
        <taxon>Cnidaria</taxon>
        <taxon>Anthozoa</taxon>
        <taxon>Octocorallia</taxon>
        <taxon>Malacalcyonacea</taxon>
        <taxon>Plexauridae</taxon>
        <taxon>Paramuricea</taxon>
    </lineage>
</organism>
<sequence>MEDGLDMIMQSEDPDREVEVNEENLESDVEEIVESQTKRGPPVHTAWRDAFDDPNVFSKNKPNNAICKNCKDSVRHHHKLLSVKTHLKRCKPLKKLMMNKQVADRPQWWNEMTNKKKRKWIK</sequence>
<comment type="caution">
    <text evidence="2">The sequence shown here is derived from an EMBL/GenBank/DDBJ whole genome shotgun (WGS) entry which is preliminary data.</text>
</comment>
<dbReference type="EMBL" id="CACRXK020008460">
    <property type="protein sequence ID" value="CAB4014819.1"/>
    <property type="molecule type" value="Genomic_DNA"/>
</dbReference>